<comment type="caution">
    <text evidence="1">The sequence shown here is derived from an EMBL/GenBank/DDBJ whole genome shotgun (WGS) entry which is preliminary data.</text>
</comment>
<dbReference type="EMBL" id="SRLB01000002">
    <property type="protein sequence ID" value="TGE01870.1"/>
    <property type="molecule type" value="Genomic_DNA"/>
</dbReference>
<dbReference type="Proteomes" id="UP000297535">
    <property type="component" value="Unassembled WGS sequence"/>
</dbReference>
<dbReference type="AlphaFoldDB" id="A0A4Z0NWM1"/>
<evidence type="ECO:0000313" key="1">
    <source>
        <dbReference type="EMBL" id="TGE01870.1"/>
    </source>
</evidence>
<evidence type="ECO:0000313" key="2">
    <source>
        <dbReference type="Proteomes" id="UP000297535"/>
    </source>
</evidence>
<dbReference type="RefSeq" id="WP_135413240.1">
    <property type="nucleotide sequence ID" value="NZ_SRLB01000002.1"/>
</dbReference>
<accession>A0A4Z0NWM1</accession>
<organism evidence="1 2">
    <name type="scientific">Methylobacterium nonmethylotrophicum</name>
    <dbReference type="NCBI Taxonomy" id="1141884"/>
    <lineage>
        <taxon>Bacteria</taxon>
        <taxon>Pseudomonadati</taxon>
        <taxon>Pseudomonadota</taxon>
        <taxon>Alphaproteobacteria</taxon>
        <taxon>Hyphomicrobiales</taxon>
        <taxon>Methylobacteriaceae</taxon>
        <taxon>Methylobacterium</taxon>
    </lineage>
</organism>
<proteinExistence type="predicted"/>
<gene>
    <name evidence="1" type="ORF">EU555_04150</name>
</gene>
<protein>
    <submittedName>
        <fullName evidence="1">Uncharacterized protein</fullName>
    </submittedName>
</protein>
<sequence length="95" mass="11079">MDVKQAVSKAKRYLAEVFSDEEISDIRLEEVEYDQVDKTWLITLGFLQPDVEMPVDRALRRTSLHRPVRHSYKLVKIPENDNDVPSIKTRILGEP</sequence>
<name>A0A4Z0NWM1_9HYPH</name>
<reference evidence="1 2" key="1">
    <citation type="submission" date="2019-04" db="EMBL/GenBank/DDBJ databases">
        <authorList>
            <person name="Feng G."/>
            <person name="Zhu H."/>
        </authorList>
    </citation>
    <scope>NUCLEOTIDE SEQUENCE [LARGE SCALE GENOMIC DNA]</scope>
    <source>
        <strain evidence="1 2">6HR-1</strain>
    </source>
</reference>
<keyword evidence="2" id="KW-1185">Reference proteome</keyword>
<dbReference type="OrthoDB" id="9155172at2"/>